<evidence type="ECO:0000313" key="7">
    <source>
        <dbReference type="Proteomes" id="UP000572680"/>
    </source>
</evidence>
<evidence type="ECO:0000256" key="4">
    <source>
        <dbReference type="ARBA" id="ARBA00023235"/>
    </source>
</evidence>
<dbReference type="EMBL" id="JACJIA010000017">
    <property type="protein sequence ID" value="MBA8956726.1"/>
    <property type="molecule type" value="Genomic_DNA"/>
</dbReference>
<dbReference type="EC" id="5.4.99.5" evidence="2"/>
<dbReference type="InterPro" id="IPR036263">
    <property type="entry name" value="Chorismate_II_sf"/>
</dbReference>
<dbReference type="Pfam" id="PF01817">
    <property type="entry name" value="CM_2"/>
    <property type="match status" value="1"/>
</dbReference>
<dbReference type="PANTHER" id="PTHR38041">
    <property type="entry name" value="CHORISMATE MUTASE"/>
    <property type="match status" value="1"/>
</dbReference>
<dbReference type="UniPathway" id="UPA00120">
    <property type="reaction ID" value="UER00203"/>
</dbReference>
<dbReference type="InterPro" id="IPR002701">
    <property type="entry name" value="CM_II_prokaryot"/>
</dbReference>
<proteinExistence type="predicted"/>
<evidence type="ECO:0000256" key="1">
    <source>
        <dbReference type="ARBA" id="ARBA00004817"/>
    </source>
</evidence>
<evidence type="ECO:0000313" key="6">
    <source>
        <dbReference type="EMBL" id="MBA8956726.1"/>
    </source>
</evidence>
<accession>A0A7W3QRI2</accession>
<keyword evidence="3" id="KW-0732">Signal</keyword>
<feature type="domain" description="Chorismate mutase" evidence="5">
    <location>
        <begin position="1"/>
        <end position="97"/>
    </location>
</feature>
<dbReference type="InterPro" id="IPR008240">
    <property type="entry name" value="Chorismate_mutase_periplasmic"/>
</dbReference>
<dbReference type="PANTHER" id="PTHR38041:SF2">
    <property type="entry name" value="SECRETED CHORISMATE MUTASE"/>
    <property type="match status" value="1"/>
</dbReference>
<dbReference type="NCBIfam" id="TIGR01806">
    <property type="entry name" value="CM_mono2"/>
    <property type="match status" value="1"/>
</dbReference>
<evidence type="ECO:0000256" key="2">
    <source>
        <dbReference type="ARBA" id="ARBA00012404"/>
    </source>
</evidence>
<dbReference type="NCBIfam" id="NF006741">
    <property type="entry name" value="PRK09269.1"/>
    <property type="match status" value="1"/>
</dbReference>
<comment type="pathway">
    <text evidence="1">Metabolic intermediate biosynthesis; prephenate biosynthesis; prephenate from chorismate: step 1/1.</text>
</comment>
<evidence type="ECO:0000259" key="5">
    <source>
        <dbReference type="PROSITE" id="PS51168"/>
    </source>
</evidence>
<dbReference type="RefSeq" id="WP_182848610.1">
    <property type="nucleotide sequence ID" value="NZ_BAAALP010000038.1"/>
</dbReference>
<evidence type="ECO:0000256" key="3">
    <source>
        <dbReference type="ARBA" id="ARBA00022729"/>
    </source>
</evidence>
<gene>
    <name evidence="6" type="ORF">HNR61_008415</name>
</gene>
<organism evidence="6 7">
    <name type="scientific">Actinomadura namibiensis</name>
    <dbReference type="NCBI Taxonomy" id="182080"/>
    <lineage>
        <taxon>Bacteria</taxon>
        <taxon>Bacillati</taxon>
        <taxon>Actinomycetota</taxon>
        <taxon>Actinomycetes</taxon>
        <taxon>Streptosporangiales</taxon>
        <taxon>Thermomonosporaceae</taxon>
        <taxon>Actinomadura</taxon>
    </lineage>
</organism>
<protein>
    <recommendedName>
        <fullName evidence="2">chorismate mutase</fullName>
        <ecNumber evidence="2">5.4.99.5</ecNumber>
    </recommendedName>
</protein>
<dbReference type="Proteomes" id="UP000572680">
    <property type="component" value="Unassembled WGS sequence"/>
</dbReference>
<dbReference type="InterPro" id="IPR051331">
    <property type="entry name" value="Chorismate_mutase-related"/>
</dbReference>
<sequence length="179" mass="18883">MPFPAAALGCALLTAVPPGPASLGPLVGLSAERLAVADRVAAAKFGTGRPIDDPVRERQILDEVAGRSARAGVDPVRAVAIFRDQIEAGKLVQRALFRRWTAHPDRAPKTRPDLDTEVRPALDRLTVEILDAVRTSGKASAGPSCRPRLAAEVTRAGRALDAPHRAALVRAVASVCVPR</sequence>
<dbReference type="GO" id="GO:0046417">
    <property type="term" value="P:chorismate metabolic process"/>
    <property type="evidence" value="ECO:0007669"/>
    <property type="project" value="InterPro"/>
</dbReference>
<keyword evidence="7" id="KW-1185">Reference proteome</keyword>
<keyword evidence="4 6" id="KW-0413">Isomerase</keyword>
<dbReference type="GO" id="GO:0009697">
    <property type="term" value="P:salicylic acid biosynthetic process"/>
    <property type="evidence" value="ECO:0007669"/>
    <property type="project" value="TreeGrafter"/>
</dbReference>
<dbReference type="GO" id="GO:0004106">
    <property type="term" value="F:chorismate mutase activity"/>
    <property type="evidence" value="ECO:0007669"/>
    <property type="project" value="UniProtKB-EC"/>
</dbReference>
<dbReference type="PROSITE" id="PS51168">
    <property type="entry name" value="CHORISMATE_MUT_2"/>
    <property type="match status" value="1"/>
</dbReference>
<dbReference type="SUPFAM" id="SSF48600">
    <property type="entry name" value="Chorismate mutase II"/>
    <property type="match status" value="1"/>
</dbReference>
<name>A0A7W3QRI2_ACTNM</name>
<comment type="caution">
    <text evidence="6">The sequence shown here is derived from an EMBL/GenBank/DDBJ whole genome shotgun (WGS) entry which is preliminary data.</text>
</comment>
<dbReference type="SMART" id="SM00830">
    <property type="entry name" value="CM_2"/>
    <property type="match status" value="1"/>
</dbReference>
<dbReference type="InterPro" id="IPR036979">
    <property type="entry name" value="CM_dom_sf"/>
</dbReference>
<dbReference type="Gene3D" id="1.20.59.10">
    <property type="entry name" value="Chorismate mutase"/>
    <property type="match status" value="1"/>
</dbReference>
<reference evidence="6 7" key="1">
    <citation type="submission" date="2020-08" db="EMBL/GenBank/DDBJ databases">
        <title>Genomic Encyclopedia of Type Strains, Phase IV (KMG-IV): sequencing the most valuable type-strain genomes for metagenomic binning, comparative biology and taxonomic classification.</title>
        <authorList>
            <person name="Goeker M."/>
        </authorList>
    </citation>
    <scope>NUCLEOTIDE SEQUENCE [LARGE SCALE GENOMIC DNA]</scope>
    <source>
        <strain evidence="6 7">DSM 44197</strain>
    </source>
</reference>
<dbReference type="AlphaFoldDB" id="A0A7W3QRI2"/>